<reference evidence="2 3" key="1">
    <citation type="submission" date="2021-01" db="EMBL/GenBank/DDBJ databases">
        <title>Whole genome shotgun sequence of Planobispora longispora NBRC 13918.</title>
        <authorList>
            <person name="Komaki H."/>
            <person name="Tamura T."/>
        </authorList>
    </citation>
    <scope>NUCLEOTIDE SEQUENCE [LARGE SCALE GENOMIC DNA]</scope>
    <source>
        <strain evidence="2 3">NBRC 13918</strain>
    </source>
</reference>
<gene>
    <name evidence="2" type="ORF">Plo01_11600</name>
</gene>
<dbReference type="AlphaFoldDB" id="A0A8J3W4C7"/>
<evidence type="ECO:0000259" key="1">
    <source>
        <dbReference type="PROSITE" id="PS51664"/>
    </source>
</evidence>
<dbReference type="PANTHER" id="PTHR37809:SF1">
    <property type="entry name" value="RIBOSOMAL PROTEIN S12 METHYLTHIOTRANSFERASE ACCESSORY FACTOR YCAO"/>
    <property type="match status" value="1"/>
</dbReference>
<dbReference type="Gene3D" id="3.30.1330.230">
    <property type="match status" value="1"/>
</dbReference>
<dbReference type="Pfam" id="PF02624">
    <property type="entry name" value="YcaO"/>
    <property type="match status" value="1"/>
</dbReference>
<evidence type="ECO:0000313" key="2">
    <source>
        <dbReference type="EMBL" id="GIH74731.1"/>
    </source>
</evidence>
<dbReference type="RefSeq" id="WP_203889450.1">
    <property type="nucleotide sequence ID" value="NZ_BOOH01000011.1"/>
</dbReference>
<dbReference type="PROSITE" id="PS51664">
    <property type="entry name" value="YCAO"/>
    <property type="match status" value="1"/>
</dbReference>
<accession>A0A8J3W4C7</accession>
<feature type="domain" description="YcaO" evidence="1">
    <location>
        <begin position="59"/>
        <end position="416"/>
    </location>
</feature>
<dbReference type="InterPro" id="IPR003776">
    <property type="entry name" value="YcaO-like_dom"/>
</dbReference>
<sequence length="416" mass="45090">MGARARAERSAGVGEALESIESFLTGLGFSAELVSAGSPEFPVHRCVLRDPQGRPVAESLGKGAGEQSRASALFEAWQHLQHQRGQAALAADPRRVRVLAASTVVAQPQLRGEGMLHRLAADYPDARLACLRLEPMAQGASELWYPAFARSPVCRDHPIPGDDLEYEPYLRYAYDSGTATGMSEPEALLHGLLEAVERDALSHALLNWYVNDTYRPSGVDPADLPADISRLYEYATDRFGGPPLLIDMTSDLEIPAYCALPPRARHPGVLGSGASLDAEYALERALTEVVQSEFNMSLGVDRTLGNRLAYLRRWPLLERCARADPAGLADRLSRGGRLPGRAERTGEPGVRRRLAAVLERLERAGFTAYSFRWNPSGPGFPVVTVVVPGLDTFAMVHNAVPVLPTGRAARLLAGAR</sequence>
<organism evidence="2 3">
    <name type="scientific">Planobispora longispora</name>
    <dbReference type="NCBI Taxonomy" id="28887"/>
    <lineage>
        <taxon>Bacteria</taxon>
        <taxon>Bacillati</taxon>
        <taxon>Actinomycetota</taxon>
        <taxon>Actinomycetes</taxon>
        <taxon>Streptosporangiales</taxon>
        <taxon>Streptosporangiaceae</taxon>
        <taxon>Planobispora</taxon>
    </lineage>
</organism>
<proteinExistence type="predicted"/>
<name>A0A8J3W4C7_9ACTN</name>
<dbReference type="PANTHER" id="PTHR37809">
    <property type="entry name" value="RIBOSOMAL PROTEIN S12 METHYLTHIOTRANSFERASE ACCESSORY FACTOR YCAO"/>
    <property type="match status" value="1"/>
</dbReference>
<dbReference type="EMBL" id="BOOH01000011">
    <property type="protein sequence ID" value="GIH74731.1"/>
    <property type="molecule type" value="Genomic_DNA"/>
</dbReference>
<evidence type="ECO:0000313" key="3">
    <source>
        <dbReference type="Proteomes" id="UP000616724"/>
    </source>
</evidence>
<keyword evidence="3" id="KW-1185">Reference proteome</keyword>
<protein>
    <recommendedName>
        <fullName evidence="1">YcaO domain-containing protein</fullName>
    </recommendedName>
</protein>
<dbReference type="Proteomes" id="UP000616724">
    <property type="component" value="Unassembled WGS sequence"/>
</dbReference>
<comment type="caution">
    <text evidence="2">The sequence shown here is derived from an EMBL/GenBank/DDBJ whole genome shotgun (WGS) entry which is preliminary data.</text>
</comment>